<evidence type="ECO:0000256" key="21">
    <source>
        <dbReference type="SAM" id="SignalP"/>
    </source>
</evidence>
<dbReference type="InterPro" id="IPR019775">
    <property type="entry name" value="WD40_repeat_CS"/>
</dbReference>
<evidence type="ECO:0000256" key="12">
    <source>
        <dbReference type="ARBA" id="ARBA00022777"/>
    </source>
</evidence>
<dbReference type="PROSITE" id="PS51471">
    <property type="entry name" value="FE2OG_OXY"/>
    <property type="match status" value="1"/>
</dbReference>
<comment type="subcellular location">
    <subcellularLocation>
        <location evidence="4">Cytoplasmic vesicle</location>
        <location evidence="4">Autophagosome</location>
    </subcellularLocation>
    <subcellularLocation>
        <location evidence="3">Endoplasmic reticulum lumen</location>
    </subcellularLocation>
</comment>
<keyword evidence="17" id="KW-0408">Iron</keyword>
<feature type="signal peptide" evidence="21">
    <location>
        <begin position="1"/>
        <end position="24"/>
    </location>
</feature>
<dbReference type="PROSITE" id="PS50011">
    <property type="entry name" value="PROTEIN_KINASE_DOM"/>
    <property type="match status" value="1"/>
</dbReference>
<evidence type="ECO:0000256" key="16">
    <source>
        <dbReference type="ARBA" id="ARBA00023002"/>
    </source>
</evidence>
<keyword evidence="16" id="KW-0560">Oxidoreductase</keyword>
<evidence type="ECO:0000256" key="2">
    <source>
        <dbReference type="ARBA" id="ARBA00002035"/>
    </source>
</evidence>
<feature type="chain" id="PRO_5046138290" description="Non-specific serine/threonine protein kinase" evidence="21">
    <location>
        <begin position="25"/>
        <end position="1939"/>
    </location>
</feature>
<dbReference type="Gene3D" id="1.25.40.10">
    <property type="entry name" value="Tetratricopeptide repeat domain"/>
    <property type="match status" value="1"/>
</dbReference>
<organism evidence="24 25">
    <name type="scientific">Porites evermanni</name>
    <dbReference type="NCBI Taxonomy" id="104178"/>
    <lineage>
        <taxon>Eukaryota</taxon>
        <taxon>Metazoa</taxon>
        <taxon>Cnidaria</taxon>
        <taxon>Anthozoa</taxon>
        <taxon>Hexacorallia</taxon>
        <taxon>Scleractinia</taxon>
        <taxon>Fungiina</taxon>
        <taxon>Poritidae</taxon>
        <taxon>Porites</taxon>
    </lineage>
</organism>
<dbReference type="Gene3D" id="1.10.510.10">
    <property type="entry name" value="Transferase(Phosphotransferase) domain 1"/>
    <property type="match status" value="1"/>
</dbReference>
<dbReference type="SUPFAM" id="SSF48452">
    <property type="entry name" value="TPR-like"/>
    <property type="match status" value="1"/>
</dbReference>
<sequence length="1939" mass="219648">MVMPFWSILRTSILFATTFSFSQTQIFTSLIHMTDFVGLEQSFYSYLEKYLQNKPSASSEFHQFAHLVGQHVKDIEDDDMELFLGHPVNSYLLVRRFLRDWRIVMEKLAAIDPVGKELFELIKEHNSSFPDKQDLQGCALAILRIQDVYNISAERIASGKLSHKTLSPEMDAAHCLELGVMRNQWEQYEEAYEWLIEAWKRMNPQDNSSGITTKEVLQYLFWAEYKTGRIESALNHTNELLKEEPDDEVLQQNKMYFEDRVRKMKDGELSEDERDTEDEEEKSDASKKVKSKEEYILRYEQLCRGNSSKSQADQDKLTCYYYDKNPLLLIKPVKVEMANLEPDIYLLHDIIRDSDIEFIKNLAAPRLQRASITNGKTGNLEFADYRISKSGWLEDYEGEVIERLSLKLEAVTGLSTARIHSEPLQVVNYGIAGQFEPHVDHATVNIQLCISLSVSKFLDKKSAILRMGMGNRIATVLIYMTDVEAGGSTVFLDAKTIIKPQKGTAAFWYNLLKSGEPDASTRHAACEGILNSLSFLLTSHRIVLHFVYFEAEHALCTILIANRMKFSFKQGVGMTRIVVERESLLEGLCVVKVFAIQDPSLPLKTYQDQLTDIKIRLASAPNVLPFHHSILTDKASLVIRQYIKDNLYDRISTRPFLDVIEKKWIVFQLLSALDQCHSVKVCHGDIKTENVMVTGWNWVLLTDIASFKPAFLPEDNPADFNFFFDTSRRRSCYIAPERFLDSRQAEQLLARGLPMVSNSDIQSNSNDPSLPDMELARHQQGTLTPEMDIFSVGCVIAELFNEGNRLFDLSELLSYRNGDYDPTVTLSKIDDSNIRELVEQMISKDSKSRLSAAEFMRKYRGIIFPEQFYTFLKNYMSKFSMLPVLTSDEKISRIKRDIEQILEELLPTDDADDTIIPDKDGCLVIIVSLLTSCIRSCKYCVSKLTVLELLLKIARHVSHEIILDRMLPYILFLVNDSLPQIRAQALKILTQCLQLVRSIPRSDANIFPEYILPGLSWLTQDQEVIVRIAYAENIASLAETALKFLEMAQLDYANQENYKADDAPIQYQGSYDTELQALHELIQRKVVTLLSDPENIVKQTLLENGITQLCVFFGRQKANDVLLSHMITFLNDKQDWQLRGAFFDSIVGVAAYVGWQSLVMLRPLLEQGLSDTEEFVVCKALNALTCLAELGLLQKPTLQELVSEIVPFLCHPNMWIRYGAVGFVAAVARTLNVADVHCNLLPRLQPFLKHPVVQVDQEVILVSLLKEPINRSVYDFIIKSPHVESLFDSLQDRQLVRNLCRAGQRPNYSETNEVLIPVFRKLHSQGITEEDEDKLLFLKEIIVKLHRAKTSTMEQPENKEEVIKGDIDLQSLHLGKTVHRRCAELVKTADGKIDGNTANKKGNTKNRKSAVEQPAMNPEWHHMFGGVEGANVAMAMARRESLPVNMQRPKSPLGKTYSMPLGGDNKNDPASLSSGGTQSASMQRLDSNTQSRKQSAPVLQEFVTQSPLQVRYASCKMELLKLVRHKREQKASDMKEKTLLGSMLSEPASKPIQSRWQPKGILVAHLHEHKAAINRIQVSPDFSHFATASDDGSVKLWDLQKLDGRSLINKSRQTHSRAGWKMKALVFCQGSSSLACASSEGRIDVFRIEPSNQQSTSRVQVYQKKVDPKEEGMVVDMAQFETGSQSVLTYATSHGLICGLDLRTSKMAWKLENDPSQGLITSFVVDPCHSWLTVGTSSGMLVCWDLRFQLPITNLSHPRGARVRRLATHPTEQSWVVSAVQGNNEVTVWDLETGARRQALWASHTPPLSQTQVSPYAVHALCTSRPDTSPYILTAGSDRRIRLWDLAYPEHSQMIAGAATDDLSDVVLQYKSRLIDGTDVLQEVYCTPRKGGVHEDLPRRGPDHPLVGHHECINDIAVTKLPHNYVISAGRDGVLKIWK</sequence>
<keyword evidence="7 19" id="KW-0853">WD repeat</keyword>
<dbReference type="Gene3D" id="6.10.140.1460">
    <property type="match status" value="1"/>
</dbReference>
<keyword evidence="18" id="KW-0325">Glycoprotein</keyword>
<keyword evidence="8" id="KW-0808">Transferase</keyword>
<dbReference type="Pfam" id="PF23558">
    <property type="entry name" value="TPR_P4H"/>
    <property type="match status" value="1"/>
</dbReference>
<dbReference type="InterPro" id="IPR006620">
    <property type="entry name" value="Pro_4_hyd_alph"/>
</dbReference>
<dbReference type="InterPro" id="IPR005123">
    <property type="entry name" value="Oxoglu/Fe-dep_dioxygenase_dom"/>
</dbReference>
<dbReference type="InterPro" id="IPR011990">
    <property type="entry name" value="TPR-like_helical_dom_sf"/>
</dbReference>
<dbReference type="Proteomes" id="UP001159427">
    <property type="component" value="Unassembled WGS sequence"/>
</dbReference>
<evidence type="ECO:0000256" key="17">
    <source>
        <dbReference type="ARBA" id="ARBA00023004"/>
    </source>
</evidence>
<evidence type="ECO:0000259" key="22">
    <source>
        <dbReference type="PROSITE" id="PS50011"/>
    </source>
</evidence>
<dbReference type="InterPro" id="IPR001680">
    <property type="entry name" value="WD40_rpt"/>
</dbReference>
<gene>
    <name evidence="24" type="ORF">PEVE_00024214</name>
</gene>
<dbReference type="Gene3D" id="1.25.10.10">
    <property type="entry name" value="Leucine-rich Repeat Variant"/>
    <property type="match status" value="2"/>
</dbReference>
<evidence type="ECO:0000256" key="1">
    <source>
        <dbReference type="ARBA" id="ARBA00001961"/>
    </source>
</evidence>
<feature type="repeat" description="WD" evidence="19">
    <location>
        <begin position="1566"/>
        <end position="1600"/>
    </location>
</feature>
<name>A0ABN8SM30_9CNID</name>
<evidence type="ECO:0000256" key="7">
    <source>
        <dbReference type="ARBA" id="ARBA00022574"/>
    </source>
</evidence>
<dbReference type="SUPFAM" id="SSF50978">
    <property type="entry name" value="WD40 repeat-like"/>
    <property type="match status" value="1"/>
</dbReference>
<dbReference type="InterPro" id="IPR020472">
    <property type="entry name" value="WD40_PAC1"/>
</dbReference>
<reference evidence="24 25" key="1">
    <citation type="submission" date="2022-05" db="EMBL/GenBank/DDBJ databases">
        <authorList>
            <consortium name="Genoscope - CEA"/>
            <person name="William W."/>
        </authorList>
    </citation>
    <scope>NUCLEOTIDE SEQUENCE [LARGE SCALE GENOMIC DNA]</scope>
</reference>
<keyword evidence="21" id="KW-0732">Signal</keyword>
<feature type="repeat" description="WD" evidence="19">
    <location>
        <begin position="1831"/>
        <end position="1846"/>
    </location>
</feature>
<feature type="compositionally biased region" description="Acidic residues" evidence="20">
    <location>
        <begin position="269"/>
        <end position="282"/>
    </location>
</feature>
<dbReference type="PROSITE" id="PS50082">
    <property type="entry name" value="WD_REPEATS_2"/>
    <property type="match status" value="3"/>
</dbReference>
<evidence type="ECO:0000313" key="24">
    <source>
        <dbReference type="EMBL" id="CAH3192604.1"/>
    </source>
</evidence>
<feature type="region of interest" description="Disordered" evidence="20">
    <location>
        <begin position="266"/>
        <end position="287"/>
    </location>
</feature>
<evidence type="ECO:0000256" key="10">
    <source>
        <dbReference type="ARBA" id="ARBA00022737"/>
    </source>
</evidence>
<evidence type="ECO:0000256" key="8">
    <source>
        <dbReference type="ARBA" id="ARBA00022679"/>
    </source>
</evidence>
<dbReference type="CDD" id="cd13980">
    <property type="entry name" value="STKc_Vps15"/>
    <property type="match status" value="1"/>
</dbReference>
<evidence type="ECO:0000256" key="13">
    <source>
        <dbReference type="ARBA" id="ARBA00022824"/>
    </source>
</evidence>
<keyword evidence="9" id="KW-0479">Metal-binding</keyword>
<dbReference type="SUPFAM" id="SSF56112">
    <property type="entry name" value="Protein kinase-like (PK-like)"/>
    <property type="match status" value="1"/>
</dbReference>
<dbReference type="InterPro" id="IPR036322">
    <property type="entry name" value="WD40_repeat_dom_sf"/>
</dbReference>
<dbReference type="InterPro" id="IPR011989">
    <property type="entry name" value="ARM-like"/>
</dbReference>
<feature type="region of interest" description="Disordered" evidence="20">
    <location>
        <begin position="1442"/>
        <end position="1496"/>
    </location>
</feature>
<keyword evidence="11" id="KW-0547">Nucleotide-binding</keyword>
<accession>A0ABN8SM30</accession>
<dbReference type="SMART" id="SM00702">
    <property type="entry name" value="P4Hc"/>
    <property type="match status" value="1"/>
</dbReference>
<keyword evidence="14" id="KW-0067">ATP-binding</keyword>
<dbReference type="PANTHER" id="PTHR17583">
    <property type="entry name" value="PHOSPHOINOSITIDE 3-KINASE REGULATORY SUBUNIT 4"/>
    <property type="match status" value="1"/>
</dbReference>
<evidence type="ECO:0000256" key="14">
    <source>
        <dbReference type="ARBA" id="ARBA00022840"/>
    </source>
</evidence>
<feature type="compositionally biased region" description="Polar residues" evidence="20">
    <location>
        <begin position="1468"/>
        <end position="1494"/>
    </location>
</feature>
<dbReference type="InterPro" id="IPR045162">
    <property type="entry name" value="Vps15-like"/>
</dbReference>
<comment type="caution">
    <text evidence="24">The sequence shown here is derived from an EMBL/GenBank/DDBJ whole genome shotgun (WGS) entry which is preliminary data.</text>
</comment>
<dbReference type="Pfam" id="PF13640">
    <property type="entry name" value="2OG-FeII_Oxy_3"/>
    <property type="match status" value="1"/>
</dbReference>
<evidence type="ECO:0000259" key="23">
    <source>
        <dbReference type="PROSITE" id="PS51471"/>
    </source>
</evidence>
<keyword evidence="6" id="KW-0723">Serine/threonine-protein kinase</keyword>
<dbReference type="PROSITE" id="PS00108">
    <property type="entry name" value="PROTEIN_KINASE_ST"/>
    <property type="match status" value="1"/>
</dbReference>
<dbReference type="Gene3D" id="2.130.10.10">
    <property type="entry name" value="YVTN repeat-like/Quinoprotein amine dehydrogenase"/>
    <property type="match status" value="2"/>
</dbReference>
<dbReference type="SMART" id="SM00220">
    <property type="entry name" value="S_TKc"/>
    <property type="match status" value="1"/>
</dbReference>
<dbReference type="SMART" id="SM00320">
    <property type="entry name" value="WD40"/>
    <property type="match status" value="5"/>
</dbReference>
<evidence type="ECO:0000256" key="18">
    <source>
        <dbReference type="ARBA" id="ARBA00023180"/>
    </source>
</evidence>
<dbReference type="Pfam" id="PF22956">
    <property type="entry name" value="VPS15-like_hel"/>
    <property type="match status" value="1"/>
</dbReference>
<evidence type="ECO:0000256" key="9">
    <source>
        <dbReference type="ARBA" id="ARBA00022723"/>
    </source>
</evidence>
<evidence type="ECO:0000256" key="20">
    <source>
        <dbReference type="SAM" id="MobiDB-lite"/>
    </source>
</evidence>
<evidence type="ECO:0000256" key="6">
    <source>
        <dbReference type="ARBA" id="ARBA00022527"/>
    </source>
</evidence>
<dbReference type="InterPro" id="IPR000719">
    <property type="entry name" value="Prot_kinase_dom"/>
</dbReference>
<dbReference type="Pfam" id="PF08336">
    <property type="entry name" value="P4Ha_N"/>
    <property type="match status" value="1"/>
</dbReference>
<evidence type="ECO:0000256" key="15">
    <source>
        <dbReference type="ARBA" id="ARBA00022964"/>
    </source>
</evidence>
<dbReference type="Pfam" id="PF00400">
    <property type="entry name" value="WD40"/>
    <property type="match status" value="2"/>
</dbReference>
<keyword evidence="25" id="KW-1185">Reference proteome</keyword>
<dbReference type="InterPro" id="IPR044862">
    <property type="entry name" value="Pro_4_hyd_alph_FE2OG_OXY"/>
</dbReference>
<comment type="function">
    <text evidence="2">Catalyzes the post-translational formation of 4-hydroxyproline in -Xaa-Pro-Gly- sequences in collagens and other proteins.</text>
</comment>
<feature type="repeat" description="WD" evidence="19">
    <location>
        <begin position="1906"/>
        <end position="1939"/>
    </location>
</feature>
<comment type="cofactor">
    <cofactor evidence="1">
        <name>L-ascorbate</name>
        <dbReference type="ChEBI" id="CHEBI:38290"/>
    </cofactor>
</comment>
<dbReference type="PRINTS" id="PR00320">
    <property type="entry name" value="GPROTEINBRPT"/>
</dbReference>
<dbReference type="InterPro" id="IPR013547">
    <property type="entry name" value="P4H_N"/>
</dbReference>
<keyword evidence="10" id="KW-0677">Repeat</keyword>
<comment type="similarity">
    <text evidence="5">Belongs to the P4HA family.</text>
</comment>
<dbReference type="PANTHER" id="PTHR17583:SF0">
    <property type="entry name" value="PHOSPHOINOSITIDE 3-KINASE REGULATORY SUBUNIT 4"/>
    <property type="match status" value="1"/>
</dbReference>
<keyword evidence="13" id="KW-0256">Endoplasmic reticulum</keyword>
<protein>
    <recommendedName>
        <fullName evidence="26">Non-specific serine/threonine protein kinase</fullName>
    </recommendedName>
</protein>
<dbReference type="InterPro" id="IPR011009">
    <property type="entry name" value="Kinase-like_dom_sf"/>
</dbReference>
<dbReference type="InterPro" id="IPR016024">
    <property type="entry name" value="ARM-type_fold"/>
</dbReference>
<dbReference type="Gene3D" id="2.60.120.620">
    <property type="entry name" value="q2cbj1_9rhob like domain"/>
    <property type="match status" value="1"/>
</dbReference>
<dbReference type="PROSITE" id="PS00678">
    <property type="entry name" value="WD_REPEATS_1"/>
    <property type="match status" value="1"/>
</dbReference>
<dbReference type="InterPro" id="IPR059068">
    <property type="entry name" value="TPR_P4H"/>
</dbReference>
<dbReference type="InterPro" id="IPR008271">
    <property type="entry name" value="Ser/Thr_kinase_AS"/>
</dbReference>
<evidence type="ECO:0000313" key="25">
    <source>
        <dbReference type="Proteomes" id="UP001159427"/>
    </source>
</evidence>
<dbReference type="InterPro" id="IPR055231">
    <property type="entry name" value="2AA_helical"/>
</dbReference>
<evidence type="ECO:0000256" key="11">
    <source>
        <dbReference type="ARBA" id="ARBA00022741"/>
    </source>
</evidence>
<proteinExistence type="inferred from homology"/>
<keyword evidence="15" id="KW-0223">Dioxygenase</keyword>
<evidence type="ECO:0008006" key="26">
    <source>
        <dbReference type="Google" id="ProtNLM"/>
    </source>
</evidence>
<evidence type="ECO:0000256" key="3">
    <source>
        <dbReference type="ARBA" id="ARBA00004319"/>
    </source>
</evidence>
<feature type="domain" description="Protein kinase" evidence="22">
    <location>
        <begin position="564"/>
        <end position="872"/>
    </location>
</feature>
<evidence type="ECO:0000256" key="19">
    <source>
        <dbReference type="PROSITE-ProRule" id="PRU00221"/>
    </source>
</evidence>
<keyword evidence="12" id="KW-0418">Kinase</keyword>
<dbReference type="SUPFAM" id="SSF48371">
    <property type="entry name" value="ARM repeat"/>
    <property type="match status" value="1"/>
</dbReference>
<dbReference type="EMBL" id="CALNXI010003231">
    <property type="protein sequence ID" value="CAH3192604.1"/>
    <property type="molecule type" value="Genomic_DNA"/>
</dbReference>
<dbReference type="InterPro" id="IPR015943">
    <property type="entry name" value="WD40/YVTN_repeat-like_dom_sf"/>
</dbReference>
<evidence type="ECO:0000256" key="4">
    <source>
        <dbReference type="ARBA" id="ARBA00004419"/>
    </source>
</evidence>
<dbReference type="Pfam" id="PF00069">
    <property type="entry name" value="Pkinase"/>
    <property type="match status" value="1"/>
</dbReference>
<evidence type="ECO:0000256" key="5">
    <source>
        <dbReference type="ARBA" id="ARBA00006511"/>
    </source>
</evidence>
<dbReference type="PROSITE" id="PS50294">
    <property type="entry name" value="WD_REPEATS_REGION"/>
    <property type="match status" value="2"/>
</dbReference>
<feature type="region of interest" description="Disordered" evidence="20">
    <location>
        <begin position="1392"/>
        <end position="1423"/>
    </location>
</feature>
<feature type="domain" description="Fe2OG dioxygenase" evidence="23">
    <location>
        <begin position="420"/>
        <end position="552"/>
    </location>
</feature>